<sequence>MIFAFPRPSLGYLVLPLLFLLSCKENQGQQMEKTHKFTNALADETSPYLLQHAHNPVNWRPWSQEALKDAEKENKLVLVSIGYSSCHWCHVMEEETFEDEAVAKIMNENFINIKVDREERPDVDQVYMTALQLISGNGGWPLNVITLPNGKPLYGGTYHTKEQWAKVLTKISDLYNNDPKKAAEYADMVASGIADANIIEPAENIGSLTEETVTKSIANWKPNWDLQEGGDKGTQKFMIPTNLSFLLDYALLTGDASAKAHVKNTLDKMALGGVYDQLGGGFYRYSTDAHWKVPHFEKMLYDNAQLLSLYAKAYQIFKNPEYKAVVFETIEFLDREMKNTAGGYFAALNADSEGEEGKFYVWQEAELKSVLGNDFELFASYNNIKPKAIWEEGKYVLHKPMPDSAFEKEHSLAENKLKVSKKVWRDKLLKARDERIRPSTDDKIITSWNALLINGFIDVYETFGEIEHLDKAKSIYEFIKANAYDDGKLVHTYKKGSRQKEGFLEDYAFLTDASLQLYSATMNTKYLKFAQKLTQKAENLFFDTASGMYRYNDGDELIAKIIKTDDGVLPSPNAVMAHNLFRLGHLEYKTDYTEKAQRMLSAMVPMITEHAPSYSKWNSLLLNTAYPYYEIAVVGKKAAPLLKALAQNYVPNTVVVGSTSESDLPLFEDRYFDDGTFIYVCKNTTCKLPVETVEKALYQLRNF</sequence>
<keyword evidence="3" id="KW-1185">Reference proteome</keyword>
<proteinExistence type="predicted"/>
<organism evidence="2 3">
    <name type="scientific">Pricia antarctica</name>
    <dbReference type="NCBI Taxonomy" id="641691"/>
    <lineage>
        <taxon>Bacteria</taxon>
        <taxon>Pseudomonadati</taxon>
        <taxon>Bacteroidota</taxon>
        <taxon>Flavobacteriia</taxon>
        <taxon>Flavobacteriales</taxon>
        <taxon>Flavobacteriaceae</taxon>
        <taxon>Pricia</taxon>
    </lineage>
</organism>
<dbReference type="SUPFAM" id="SSF48208">
    <property type="entry name" value="Six-hairpin glycosidases"/>
    <property type="match status" value="1"/>
</dbReference>
<dbReference type="InterPro" id="IPR036249">
    <property type="entry name" value="Thioredoxin-like_sf"/>
</dbReference>
<dbReference type="InterPro" id="IPR004879">
    <property type="entry name" value="Ssp411-like_TRX"/>
</dbReference>
<dbReference type="CDD" id="cd02955">
    <property type="entry name" value="SSP411"/>
    <property type="match status" value="1"/>
</dbReference>
<dbReference type="InterPro" id="IPR012341">
    <property type="entry name" value="6hp_glycosidase-like_sf"/>
</dbReference>
<dbReference type="STRING" id="641691.SAMN05421636_106365"/>
<dbReference type="RefSeq" id="WP_091869798.1">
    <property type="nucleotide sequence ID" value="NZ_FNAO01000006.1"/>
</dbReference>
<protein>
    <recommendedName>
        <fullName evidence="1">Spermatogenesis-associated protein 20-like TRX domain-containing protein</fullName>
    </recommendedName>
</protein>
<dbReference type="Pfam" id="PF03190">
    <property type="entry name" value="Thioredox_DsbH"/>
    <property type="match status" value="1"/>
</dbReference>
<reference evidence="2 3" key="1">
    <citation type="submission" date="2016-10" db="EMBL/GenBank/DDBJ databases">
        <authorList>
            <person name="de Groot N.N."/>
        </authorList>
    </citation>
    <scope>NUCLEOTIDE SEQUENCE [LARGE SCALE GENOMIC DNA]</scope>
    <source>
        <strain evidence="2 3">DSM 23421</strain>
    </source>
</reference>
<name>A0A1G7EXR0_9FLAO</name>
<dbReference type="SUPFAM" id="SSF52833">
    <property type="entry name" value="Thioredoxin-like"/>
    <property type="match status" value="1"/>
</dbReference>
<dbReference type="PIRSF" id="PIRSF006402">
    <property type="entry name" value="UCP006402_thioredoxin"/>
    <property type="match status" value="1"/>
</dbReference>
<dbReference type="PANTHER" id="PTHR42899:SF1">
    <property type="entry name" value="SPERMATOGENESIS-ASSOCIATED PROTEIN 20"/>
    <property type="match status" value="1"/>
</dbReference>
<dbReference type="PANTHER" id="PTHR42899">
    <property type="entry name" value="SPERMATOGENESIS-ASSOCIATED PROTEIN 20"/>
    <property type="match status" value="1"/>
</dbReference>
<evidence type="ECO:0000259" key="1">
    <source>
        <dbReference type="Pfam" id="PF03190"/>
    </source>
</evidence>
<dbReference type="PROSITE" id="PS51257">
    <property type="entry name" value="PROKAR_LIPOPROTEIN"/>
    <property type="match status" value="1"/>
</dbReference>
<evidence type="ECO:0000313" key="2">
    <source>
        <dbReference type="EMBL" id="SDE68448.1"/>
    </source>
</evidence>
<dbReference type="InterPro" id="IPR024705">
    <property type="entry name" value="Ssp411"/>
</dbReference>
<gene>
    <name evidence="2" type="ORF">SAMN05421636_106365</name>
</gene>
<dbReference type="OrthoDB" id="9762614at2"/>
<dbReference type="Gene3D" id="1.50.10.20">
    <property type="match status" value="1"/>
</dbReference>
<dbReference type="Proteomes" id="UP000199109">
    <property type="component" value="Unassembled WGS sequence"/>
</dbReference>
<dbReference type="Gene3D" id="3.40.30.10">
    <property type="entry name" value="Glutaredoxin"/>
    <property type="match status" value="1"/>
</dbReference>
<dbReference type="AlphaFoldDB" id="A0A1G7EXR0"/>
<dbReference type="Gene3D" id="1.50.10.10">
    <property type="match status" value="1"/>
</dbReference>
<dbReference type="GO" id="GO:0005975">
    <property type="term" value="P:carbohydrate metabolic process"/>
    <property type="evidence" value="ECO:0007669"/>
    <property type="project" value="InterPro"/>
</dbReference>
<feature type="domain" description="Spermatogenesis-associated protein 20-like TRX" evidence="1">
    <location>
        <begin position="38"/>
        <end position="190"/>
    </location>
</feature>
<evidence type="ECO:0000313" key="3">
    <source>
        <dbReference type="Proteomes" id="UP000199109"/>
    </source>
</evidence>
<dbReference type="EMBL" id="FNAO01000006">
    <property type="protein sequence ID" value="SDE68448.1"/>
    <property type="molecule type" value="Genomic_DNA"/>
</dbReference>
<accession>A0A1G7EXR0</accession>
<dbReference type="InterPro" id="IPR008928">
    <property type="entry name" value="6-hairpin_glycosidase_sf"/>
</dbReference>